<dbReference type="AlphaFoldDB" id="A0A445AKG8"/>
<evidence type="ECO:0000313" key="3">
    <source>
        <dbReference type="Proteomes" id="UP000289738"/>
    </source>
</evidence>
<dbReference type="Proteomes" id="UP000289738">
    <property type="component" value="Chromosome B02"/>
</dbReference>
<gene>
    <name evidence="2" type="ORF">Ahy_B02g061246</name>
</gene>
<dbReference type="STRING" id="3818.A0A445AKG8"/>
<protein>
    <submittedName>
        <fullName evidence="2">Uncharacterized protein</fullName>
    </submittedName>
</protein>
<evidence type="ECO:0000256" key="1">
    <source>
        <dbReference type="SAM" id="MobiDB-lite"/>
    </source>
</evidence>
<reference evidence="2 3" key="1">
    <citation type="submission" date="2019-01" db="EMBL/GenBank/DDBJ databases">
        <title>Sequencing of cultivated peanut Arachis hypogaea provides insights into genome evolution and oil improvement.</title>
        <authorList>
            <person name="Chen X."/>
        </authorList>
    </citation>
    <scope>NUCLEOTIDE SEQUENCE [LARGE SCALE GENOMIC DNA]</scope>
    <source>
        <strain evidence="3">cv. Fuhuasheng</strain>
        <tissue evidence="2">Leaves</tissue>
    </source>
</reference>
<name>A0A445AKG8_ARAHY</name>
<keyword evidence="3" id="KW-1185">Reference proteome</keyword>
<dbReference type="PANTHER" id="PTHR35495">
    <property type="entry name" value="OS06G0679600 PROTEIN"/>
    <property type="match status" value="1"/>
</dbReference>
<dbReference type="PANTHER" id="PTHR35495:SF10">
    <property type="entry name" value="PEPTIDASE S26 DOMAIN-CONTAINING PROTEIN"/>
    <property type="match status" value="1"/>
</dbReference>
<organism evidence="2 3">
    <name type="scientific">Arachis hypogaea</name>
    <name type="common">Peanut</name>
    <dbReference type="NCBI Taxonomy" id="3818"/>
    <lineage>
        <taxon>Eukaryota</taxon>
        <taxon>Viridiplantae</taxon>
        <taxon>Streptophyta</taxon>
        <taxon>Embryophyta</taxon>
        <taxon>Tracheophyta</taxon>
        <taxon>Spermatophyta</taxon>
        <taxon>Magnoliopsida</taxon>
        <taxon>eudicotyledons</taxon>
        <taxon>Gunneridae</taxon>
        <taxon>Pentapetalae</taxon>
        <taxon>rosids</taxon>
        <taxon>fabids</taxon>
        <taxon>Fabales</taxon>
        <taxon>Fabaceae</taxon>
        <taxon>Papilionoideae</taxon>
        <taxon>50 kb inversion clade</taxon>
        <taxon>dalbergioids sensu lato</taxon>
        <taxon>Dalbergieae</taxon>
        <taxon>Pterocarpus clade</taxon>
        <taxon>Arachis</taxon>
    </lineage>
</organism>
<accession>A0A445AKG8</accession>
<proteinExistence type="predicted"/>
<dbReference type="EMBL" id="SDMP01000012">
    <property type="protein sequence ID" value="RYR26932.1"/>
    <property type="molecule type" value="Genomic_DNA"/>
</dbReference>
<comment type="caution">
    <text evidence="2">The sequence shown here is derived from an EMBL/GenBank/DDBJ whole genome shotgun (WGS) entry which is preliminary data.</text>
</comment>
<evidence type="ECO:0000313" key="2">
    <source>
        <dbReference type="EMBL" id="RYR26932.1"/>
    </source>
</evidence>
<sequence length="132" mass="14513">MNRRVRTTIPQHHHNFHKYLKPGALARIRDSRIISARSHRIGSICQIPLRRTSPPSSPLHTPQDTAAAQPQANAAASFDGFPFFVARIYGPRCPQRKKLMAAKSVMFVPVSPAADSPGLVIDSFGSDFIVAN</sequence>
<feature type="region of interest" description="Disordered" evidence="1">
    <location>
        <begin position="50"/>
        <end position="73"/>
    </location>
</feature>